<protein>
    <submittedName>
        <fullName evidence="1 2">Uncharacterized protein</fullName>
    </submittedName>
</protein>
<dbReference type="Proteomes" id="UP000002051">
    <property type="component" value="Chromosome 3"/>
</dbReference>
<sequence length="171" mass="18867">MDRDGLDHLAKPNERHYGQFRHFRYKSRGIFVKTTHSIFFLSSLRPSLYILPPSFASSPRPPSLTTAVLISDHHHRVVPSICSDLELAALTALTTSSSHSAAGDLFTTIILINNEPRRPFDPSNSGDVAPPTISSLLPYPTTIFSVSGLTLILRCGSVSGHRREIYGEIEL</sequence>
<name>A0A072UVZ3_MEDTR</name>
<dbReference type="EMBL" id="CM001219">
    <property type="protein sequence ID" value="KEH33772.1"/>
    <property type="molecule type" value="Genomic_DNA"/>
</dbReference>
<evidence type="ECO:0000313" key="2">
    <source>
        <dbReference type="EnsemblPlants" id="KEH33772"/>
    </source>
</evidence>
<evidence type="ECO:0000313" key="1">
    <source>
        <dbReference type="EMBL" id="KEH33772.1"/>
    </source>
</evidence>
<organism evidence="1 3">
    <name type="scientific">Medicago truncatula</name>
    <name type="common">Barrel medic</name>
    <name type="synonym">Medicago tribuloides</name>
    <dbReference type="NCBI Taxonomy" id="3880"/>
    <lineage>
        <taxon>Eukaryota</taxon>
        <taxon>Viridiplantae</taxon>
        <taxon>Streptophyta</taxon>
        <taxon>Embryophyta</taxon>
        <taxon>Tracheophyta</taxon>
        <taxon>Spermatophyta</taxon>
        <taxon>Magnoliopsida</taxon>
        <taxon>eudicotyledons</taxon>
        <taxon>Gunneridae</taxon>
        <taxon>Pentapetalae</taxon>
        <taxon>rosids</taxon>
        <taxon>fabids</taxon>
        <taxon>Fabales</taxon>
        <taxon>Fabaceae</taxon>
        <taxon>Papilionoideae</taxon>
        <taxon>50 kb inversion clade</taxon>
        <taxon>NPAAA clade</taxon>
        <taxon>Hologalegina</taxon>
        <taxon>IRL clade</taxon>
        <taxon>Trifolieae</taxon>
        <taxon>Medicago</taxon>
    </lineage>
</organism>
<gene>
    <name evidence="1" type="ordered locus">MTR_3g452580</name>
</gene>
<dbReference type="HOGENOM" id="CLU_1565202_0_0_1"/>
<keyword evidence="3" id="KW-1185">Reference proteome</keyword>
<proteinExistence type="predicted"/>
<evidence type="ECO:0000313" key="3">
    <source>
        <dbReference type="Proteomes" id="UP000002051"/>
    </source>
</evidence>
<dbReference type="AlphaFoldDB" id="A0A072UVZ3"/>
<reference evidence="2" key="3">
    <citation type="submission" date="2015-04" db="UniProtKB">
        <authorList>
            <consortium name="EnsemblPlants"/>
        </authorList>
    </citation>
    <scope>IDENTIFICATION</scope>
    <source>
        <strain evidence="2">cv. Jemalong A17</strain>
    </source>
</reference>
<accession>A0A072UVZ3</accession>
<dbReference type="EnsemblPlants" id="KEH33772">
    <property type="protein sequence ID" value="KEH33772"/>
    <property type="gene ID" value="MTR_3g452580"/>
</dbReference>
<reference evidence="1 3" key="2">
    <citation type="journal article" date="2014" name="BMC Genomics">
        <title>An improved genome release (version Mt4.0) for the model legume Medicago truncatula.</title>
        <authorList>
            <person name="Tang H."/>
            <person name="Krishnakumar V."/>
            <person name="Bidwell S."/>
            <person name="Rosen B."/>
            <person name="Chan A."/>
            <person name="Zhou S."/>
            <person name="Gentzbittel L."/>
            <person name="Childs K.L."/>
            <person name="Yandell M."/>
            <person name="Gundlach H."/>
            <person name="Mayer K.F."/>
            <person name="Schwartz D.C."/>
            <person name="Town C.D."/>
        </authorList>
    </citation>
    <scope>GENOME REANNOTATION</scope>
    <source>
        <strain evidence="1">A17</strain>
        <strain evidence="2 3">cv. Jemalong A17</strain>
    </source>
</reference>
<reference evidence="1 3" key="1">
    <citation type="journal article" date="2011" name="Nature">
        <title>The Medicago genome provides insight into the evolution of rhizobial symbioses.</title>
        <authorList>
            <person name="Young N.D."/>
            <person name="Debelle F."/>
            <person name="Oldroyd G.E."/>
            <person name="Geurts R."/>
            <person name="Cannon S.B."/>
            <person name="Udvardi M.K."/>
            <person name="Benedito V.A."/>
            <person name="Mayer K.F."/>
            <person name="Gouzy J."/>
            <person name="Schoof H."/>
            <person name="Van de Peer Y."/>
            <person name="Proost S."/>
            <person name="Cook D.R."/>
            <person name="Meyers B.C."/>
            <person name="Spannagl M."/>
            <person name="Cheung F."/>
            <person name="De Mita S."/>
            <person name="Krishnakumar V."/>
            <person name="Gundlach H."/>
            <person name="Zhou S."/>
            <person name="Mudge J."/>
            <person name="Bharti A.K."/>
            <person name="Murray J.D."/>
            <person name="Naoumkina M.A."/>
            <person name="Rosen B."/>
            <person name="Silverstein K.A."/>
            <person name="Tang H."/>
            <person name="Rombauts S."/>
            <person name="Zhao P.X."/>
            <person name="Zhou P."/>
            <person name="Barbe V."/>
            <person name="Bardou P."/>
            <person name="Bechner M."/>
            <person name="Bellec A."/>
            <person name="Berger A."/>
            <person name="Berges H."/>
            <person name="Bidwell S."/>
            <person name="Bisseling T."/>
            <person name="Choisne N."/>
            <person name="Couloux A."/>
            <person name="Denny R."/>
            <person name="Deshpande S."/>
            <person name="Dai X."/>
            <person name="Doyle J.J."/>
            <person name="Dudez A.M."/>
            <person name="Farmer A.D."/>
            <person name="Fouteau S."/>
            <person name="Franken C."/>
            <person name="Gibelin C."/>
            <person name="Gish J."/>
            <person name="Goldstein S."/>
            <person name="Gonzalez A.J."/>
            <person name="Green P.J."/>
            <person name="Hallab A."/>
            <person name="Hartog M."/>
            <person name="Hua A."/>
            <person name="Humphray S.J."/>
            <person name="Jeong D.H."/>
            <person name="Jing Y."/>
            <person name="Jocker A."/>
            <person name="Kenton S.M."/>
            <person name="Kim D.J."/>
            <person name="Klee K."/>
            <person name="Lai H."/>
            <person name="Lang C."/>
            <person name="Lin S."/>
            <person name="Macmil S.L."/>
            <person name="Magdelenat G."/>
            <person name="Matthews L."/>
            <person name="McCorrison J."/>
            <person name="Monaghan E.L."/>
            <person name="Mun J.H."/>
            <person name="Najar F.Z."/>
            <person name="Nicholson C."/>
            <person name="Noirot C."/>
            <person name="O'Bleness M."/>
            <person name="Paule C.R."/>
            <person name="Poulain J."/>
            <person name="Prion F."/>
            <person name="Qin B."/>
            <person name="Qu C."/>
            <person name="Retzel E.F."/>
            <person name="Riddle C."/>
            <person name="Sallet E."/>
            <person name="Samain S."/>
            <person name="Samson N."/>
            <person name="Sanders I."/>
            <person name="Saurat O."/>
            <person name="Scarpelli C."/>
            <person name="Schiex T."/>
            <person name="Segurens B."/>
            <person name="Severin A.J."/>
            <person name="Sherrier D.J."/>
            <person name="Shi R."/>
            <person name="Sims S."/>
            <person name="Singer S.R."/>
            <person name="Sinharoy S."/>
            <person name="Sterck L."/>
            <person name="Viollet A."/>
            <person name="Wang B.B."/>
            <person name="Wang K."/>
            <person name="Wang M."/>
            <person name="Wang X."/>
            <person name="Warfsmann J."/>
            <person name="Weissenbach J."/>
            <person name="White D.D."/>
            <person name="White J.D."/>
            <person name="Wiley G.B."/>
            <person name="Wincker P."/>
            <person name="Xing Y."/>
            <person name="Yang L."/>
            <person name="Yao Z."/>
            <person name="Ying F."/>
            <person name="Zhai J."/>
            <person name="Zhou L."/>
            <person name="Zuber A."/>
            <person name="Denarie J."/>
            <person name="Dixon R.A."/>
            <person name="May G.D."/>
            <person name="Schwartz D.C."/>
            <person name="Rogers J."/>
            <person name="Quetier F."/>
            <person name="Town C.D."/>
            <person name="Roe B.A."/>
        </authorList>
    </citation>
    <scope>NUCLEOTIDE SEQUENCE [LARGE SCALE GENOMIC DNA]</scope>
    <source>
        <strain evidence="1">A17</strain>
        <strain evidence="2 3">cv. Jemalong A17</strain>
    </source>
</reference>